<sequence length="257" mass="29794">MYKLYVILTIAILAEGAVDKRNHVVSHVDTEVKIQLHLSDVLKDFSEKLNDKSSDDFQRKASQFCSKLEKVFHGDLPVIISGSEPLKFEKCEVEKFNVKTFNGLILETTVDFYLYFTGRYDEKLVPAIFNAIVKNRDKSAKPSHKGKGVVSIGGLYFYQFDIMSITVWVNTHEIEDDERFDRRSSLETRLLEILLDSQIGKTVARRTMDHNSSERMVYERIPVQRINEKLQRLMKIEQITATNTENREYNDDAFALQ</sequence>
<evidence type="ECO:0000313" key="3">
    <source>
        <dbReference type="Proteomes" id="UP000596742"/>
    </source>
</evidence>
<protein>
    <submittedName>
        <fullName evidence="2">Uncharacterized protein</fullName>
    </submittedName>
</protein>
<feature type="signal peptide" evidence="1">
    <location>
        <begin position="1"/>
        <end position="16"/>
    </location>
</feature>
<keyword evidence="3" id="KW-1185">Reference proteome</keyword>
<evidence type="ECO:0000256" key="1">
    <source>
        <dbReference type="SAM" id="SignalP"/>
    </source>
</evidence>
<evidence type="ECO:0000313" key="2">
    <source>
        <dbReference type="EMBL" id="VDH90837.1"/>
    </source>
</evidence>
<organism evidence="2 3">
    <name type="scientific">Mytilus galloprovincialis</name>
    <name type="common">Mediterranean mussel</name>
    <dbReference type="NCBI Taxonomy" id="29158"/>
    <lineage>
        <taxon>Eukaryota</taxon>
        <taxon>Metazoa</taxon>
        <taxon>Spiralia</taxon>
        <taxon>Lophotrochozoa</taxon>
        <taxon>Mollusca</taxon>
        <taxon>Bivalvia</taxon>
        <taxon>Autobranchia</taxon>
        <taxon>Pteriomorphia</taxon>
        <taxon>Mytilida</taxon>
        <taxon>Mytiloidea</taxon>
        <taxon>Mytilidae</taxon>
        <taxon>Mytilinae</taxon>
        <taxon>Mytilus</taxon>
    </lineage>
</organism>
<keyword evidence="1" id="KW-0732">Signal</keyword>
<reference evidence="2" key="1">
    <citation type="submission" date="2018-11" db="EMBL/GenBank/DDBJ databases">
        <authorList>
            <person name="Alioto T."/>
            <person name="Alioto T."/>
        </authorList>
    </citation>
    <scope>NUCLEOTIDE SEQUENCE</scope>
</reference>
<accession>A0A8B6BIQ6</accession>
<dbReference type="AlphaFoldDB" id="A0A8B6BIQ6"/>
<dbReference type="Proteomes" id="UP000596742">
    <property type="component" value="Unassembled WGS sequence"/>
</dbReference>
<comment type="caution">
    <text evidence="2">The sequence shown here is derived from an EMBL/GenBank/DDBJ whole genome shotgun (WGS) entry which is preliminary data.</text>
</comment>
<proteinExistence type="predicted"/>
<dbReference type="OrthoDB" id="10301009at2759"/>
<feature type="chain" id="PRO_5032630324" evidence="1">
    <location>
        <begin position="17"/>
        <end position="257"/>
    </location>
</feature>
<gene>
    <name evidence="2" type="ORF">MGAL_10B000153</name>
</gene>
<dbReference type="EMBL" id="UYJE01000176">
    <property type="protein sequence ID" value="VDH90837.1"/>
    <property type="molecule type" value="Genomic_DNA"/>
</dbReference>
<name>A0A8B6BIQ6_MYTGA</name>